<feature type="compositionally biased region" description="Acidic residues" evidence="10">
    <location>
        <begin position="187"/>
        <end position="201"/>
    </location>
</feature>
<keyword evidence="5" id="KW-0378">Hydrolase</keyword>
<evidence type="ECO:0000259" key="12">
    <source>
        <dbReference type="Pfam" id="PF15017"/>
    </source>
</evidence>
<dbReference type="GO" id="GO:0031981">
    <property type="term" value="C:nuclear lumen"/>
    <property type="evidence" value="ECO:0007669"/>
    <property type="project" value="UniProtKB-ARBA"/>
</dbReference>
<feature type="compositionally biased region" description="Basic and acidic residues" evidence="10">
    <location>
        <begin position="111"/>
        <end position="120"/>
    </location>
</feature>
<dbReference type="FunFam" id="3.40.50.1010:FF:000020">
    <property type="entry name" value="20S-pre-rRNA D-site endonuclease NOB1"/>
    <property type="match status" value="1"/>
</dbReference>
<dbReference type="Gene3D" id="6.20.210.10">
    <property type="entry name" value="Nin one binding (NOB1), Zn-ribbon-like"/>
    <property type="match status" value="1"/>
</dbReference>
<feature type="domain" description="Ribonuclease PIN" evidence="13">
    <location>
        <begin position="7"/>
        <end position="91"/>
    </location>
</feature>
<evidence type="ECO:0000256" key="9">
    <source>
        <dbReference type="PIRSR" id="PIRSR037125-1"/>
    </source>
</evidence>
<evidence type="ECO:0000313" key="14">
    <source>
        <dbReference type="Ensembl" id="ENSMCSP00000010742.1"/>
    </source>
</evidence>
<evidence type="ECO:0000256" key="2">
    <source>
        <dbReference type="ARBA" id="ARBA00005858"/>
    </source>
</evidence>
<dbReference type="InterPro" id="IPR014881">
    <property type="entry name" value="NOB1_Zn-bd"/>
</dbReference>
<proteinExistence type="inferred from homology"/>
<evidence type="ECO:0000313" key="15">
    <source>
        <dbReference type="Proteomes" id="UP000694560"/>
    </source>
</evidence>
<comment type="similarity">
    <text evidence="2 8">Belongs to the NOB1 family.</text>
</comment>
<dbReference type="OrthoDB" id="446759at2759"/>
<comment type="function">
    <text evidence="8">May play a role in mRNA degradation.</text>
</comment>
<comment type="subcellular location">
    <subcellularLocation>
        <location evidence="1 8">Nucleus</location>
    </subcellularLocation>
</comment>
<dbReference type="AlphaFoldDB" id="A0A8C5TTS2"/>
<dbReference type="InterPro" id="IPR039907">
    <property type="entry name" value="NOB1"/>
</dbReference>
<dbReference type="GO" id="GO:0046872">
    <property type="term" value="F:metal ion binding"/>
    <property type="evidence" value="ECO:0007669"/>
    <property type="project" value="UniProtKB-UniRule"/>
</dbReference>
<accession>A0A8C5TTS2</accession>
<evidence type="ECO:0000256" key="6">
    <source>
        <dbReference type="ARBA" id="ARBA00022833"/>
    </source>
</evidence>
<dbReference type="Pfam" id="PF17146">
    <property type="entry name" value="PIN_6"/>
    <property type="match status" value="1"/>
</dbReference>
<keyword evidence="15" id="KW-1185">Reference proteome</keyword>
<evidence type="ECO:0000256" key="4">
    <source>
        <dbReference type="ARBA" id="ARBA00022723"/>
    </source>
</evidence>
<dbReference type="GO" id="GO:0005737">
    <property type="term" value="C:cytoplasm"/>
    <property type="evidence" value="ECO:0007669"/>
    <property type="project" value="UniProtKB-ARBA"/>
</dbReference>
<dbReference type="InterPro" id="IPR017117">
    <property type="entry name" value="Nob1_euk"/>
</dbReference>
<dbReference type="GO" id="GO:0004521">
    <property type="term" value="F:RNA endonuclease activity"/>
    <property type="evidence" value="ECO:0007669"/>
    <property type="project" value="UniProtKB-UniRule"/>
</dbReference>
<evidence type="ECO:0000256" key="1">
    <source>
        <dbReference type="ARBA" id="ARBA00004123"/>
    </source>
</evidence>
<dbReference type="InterPro" id="IPR033411">
    <property type="entry name" value="Ribonuclease_PIN"/>
</dbReference>
<dbReference type="PANTHER" id="PTHR12814:SF2">
    <property type="entry name" value="RNA-BINDING PROTEIN NOB1"/>
    <property type="match status" value="1"/>
</dbReference>
<keyword evidence="7 8" id="KW-0539">Nucleus</keyword>
<feature type="domain" description="Putative WW-binding" evidence="12">
    <location>
        <begin position="153"/>
        <end position="206"/>
    </location>
</feature>
<dbReference type="SUPFAM" id="SSF144206">
    <property type="entry name" value="NOB1 zinc finger-like"/>
    <property type="match status" value="1"/>
</dbReference>
<dbReference type="PANTHER" id="PTHR12814">
    <property type="entry name" value="RNA-BINDING PROTEIN NOB1"/>
    <property type="match status" value="1"/>
</dbReference>
<name>A0A8C5TTS2_9PASS</name>
<feature type="region of interest" description="Disordered" evidence="10">
    <location>
        <begin position="111"/>
        <end position="156"/>
    </location>
</feature>
<dbReference type="GO" id="GO:0016787">
    <property type="term" value="F:hydrolase activity"/>
    <property type="evidence" value="ECO:0007669"/>
    <property type="project" value="UniProtKB-KW"/>
</dbReference>
<feature type="domain" description="Nin one binding (NOB1) Zn-ribbon-like" evidence="11">
    <location>
        <begin position="255"/>
        <end position="327"/>
    </location>
</feature>
<evidence type="ECO:0000259" key="11">
    <source>
        <dbReference type="Pfam" id="PF08772"/>
    </source>
</evidence>
<evidence type="ECO:0000256" key="5">
    <source>
        <dbReference type="ARBA" id="ARBA00022801"/>
    </source>
</evidence>
<dbReference type="GO" id="GO:0030490">
    <property type="term" value="P:maturation of SSU-rRNA"/>
    <property type="evidence" value="ECO:0007669"/>
    <property type="project" value="TreeGrafter"/>
</dbReference>
<feature type="binding site" evidence="9">
    <location>
        <position position="280"/>
    </location>
    <ligand>
        <name>Zn(2+)</name>
        <dbReference type="ChEBI" id="CHEBI:29105"/>
    </ligand>
</feature>
<feature type="binding site" evidence="9">
    <location>
        <position position="265"/>
    </location>
    <ligand>
        <name>Zn(2+)</name>
        <dbReference type="ChEBI" id="CHEBI:29105"/>
    </ligand>
</feature>
<evidence type="ECO:0000256" key="8">
    <source>
        <dbReference type="PIRNR" id="PIRNR037125"/>
    </source>
</evidence>
<evidence type="ECO:0000256" key="3">
    <source>
        <dbReference type="ARBA" id="ARBA00022722"/>
    </source>
</evidence>
<dbReference type="Ensembl" id="ENSMCST00000011018.1">
    <property type="protein sequence ID" value="ENSMCSP00000010742.1"/>
    <property type="gene ID" value="ENSMCSG00000007371.1"/>
</dbReference>
<sequence length="407" mass="45150">MARVPHVVADTGAFLSAAPLTSRTRCTRAEVLAEIRDRPARRRLAALPCELRVRRPRPELLRLVTEFSKKTGDYPSLSAADLQVLALTCQLQTEIDGPGCLRWEPQDKVRLSSTPRHPEAPLHLAGFHLPAKVRPGEGEGRRPASAPGADSDQFGSFLYWRPPLPSIEEELRELLDHRSSANGASAGEEEEEEDEESDDEGWITPSNLKQAQQDTGQCDTAPTGIQVGCVTTDFAMQNVLLQMGLHVLAVNGMLIRRARSYILRCHGCFRTTSDMTKVFCPHCGNKTLKKVAVSVSDDGSLHMHFSRNPKVLNPRGLRYPLPAPQGGKHANNPHLVEDQRFPQQRLSRKARQKTNVFDPDYLAGASPFAENDVHSRAAHLQLRDSALGAGRRRLNPNAVSKKFVKRR</sequence>
<evidence type="ECO:0000256" key="10">
    <source>
        <dbReference type="SAM" id="MobiDB-lite"/>
    </source>
</evidence>
<dbReference type="PIRSF" id="PIRSF037125">
    <property type="entry name" value="D-site_20S_pre-rRNA_nuclease"/>
    <property type="match status" value="1"/>
</dbReference>
<dbReference type="Pfam" id="PF08772">
    <property type="entry name" value="Zn_ribbon_NOB1"/>
    <property type="match status" value="1"/>
</dbReference>
<dbReference type="CDD" id="cd09876">
    <property type="entry name" value="PIN_Nob1-like"/>
    <property type="match status" value="1"/>
</dbReference>
<reference evidence="14" key="2">
    <citation type="submission" date="2025-09" db="UniProtKB">
        <authorList>
            <consortium name="Ensembl"/>
        </authorList>
    </citation>
    <scope>IDENTIFICATION</scope>
</reference>
<feature type="binding site" evidence="9">
    <location>
        <position position="268"/>
    </location>
    <ligand>
        <name>Zn(2+)</name>
        <dbReference type="ChEBI" id="CHEBI:29105"/>
    </ligand>
</feature>
<evidence type="ECO:0000259" key="13">
    <source>
        <dbReference type="Pfam" id="PF17146"/>
    </source>
</evidence>
<keyword evidence="3" id="KW-0540">Nuclease</keyword>
<dbReference type="Proteomes" id="UP000694560">
    <property type="component" value="Unplaced"/>
</dbReference>
<reference evidence="14" key="1">
    <citation type="submission" date="2025-08" db="UniProtKB">
        <authorList>
            <consortium name="Ensembl"/>
        </authorList>
    </citation>
    <scope>IDENTIFICATION</scope>
</reference>
<feature type="binding site" evidence="9">
    <location>
        <position position="283"/>
    </location>
    <ligand>
        <name>Zn(2+)</name>
        <dbReference type="ChEBI" id="CHEBI:29105"/>
    </ligand>
</feature>
<feature type="region of interest" description="Disordered" evidence="10">
    <location>
        <begin position="179"/>
        <end position="203"/>
    </location>
</feature>
<protein>
    <recommendedName>
        <fullName evidence="8">RNA-binding protein NOB1</fullName>
    </recommendedName>
</protein>
<dbReference type="GO" id="GO:0030688">
    <property type="term" value="C:preribosome, small subunit precursor"/>
    <property type="evidence" value="ECO:0007669"/>
    <property type="project" value="TreeGrafter"/>
</dbReference>
<keyword evidence="4 8" id="KW-0479">Metal-binding</keyword>
<organism evidence="14 15">
    <name type="scientific">Malurus cyaneus samueli</name>
    <dbReference type="NCBI Taxonomy" id="2593467"/>
    <lineage>
        <taxon>Eukaryota</taxon>
        <taxon>Metazoa</taxon>
        <taxon>Chordata</taxon>
        <taxon>Craniata</taxon>
        <taxon>Vertebrata</taxon>
        <taxon>Euteleostomi</taxon>
        <taxon>Archelosauria</taxon>
        <taxon>Archosauria</taxon>
        <taxon>Dinosauria</taxon>
        <taxon>Saurischia</taxon>
        <taxon>Theropoda</taxon>
        <taxon>Coelurosauria</taxon>
        <taxon>Aves</taxon>
        <taxon>Neognathae</taxon>
        <taxon>Neoaves</taxon>
        <taxon>Telluraves</taxon>
        <taxon>Australaves</taxon>
        <taxon>Passeriformes</taxon>
        <taxon>Meliphagoidea</taxon>
        <taxon>Maluridae</taxon>
        <taxon>Malurus</taxon>
    </lineage>
</organism>
<dbReference type="Pfam" id="PF15017">
    <property type="entry name" value="WRNPLPNID"/>
    <property type="match status" value="1"/>
</dbReference>
<dbReference type="Gene3D" id="3.40.50.1010">
    <property type="entry name" value="5'-nuclease"/>
    <property type="match status" value="1"/>
</dbReference>
<dbReference type="InterPro" id="IPR033461">
    <property type="entry name" value="WRNPLPNID"/>
</dbReference>
<keyword evidence="6 8" id="KW-0862">Zinc</keyword>
<dbReference type="InterPro" id="IPR036283">
    <property type="entry name" value="NOB1_Zf-like_sf"/>
</dbReference>
<evidence type="ECO:0000256" key="7">
    <source>
        <dbReference type="ARBA" id="ARBA00023242"/>
    </source>
</evidence>